<evidence type="ECO:0000259" key="1">
    <source>
        <dbReference type="PROSITE" id="PS50089"/>
    </source>
</evidence>
<accession>A0A6C0KEI9</accession>
<dbReference type="EMBL" id="MN740846">
    <property type="protein sequence ID" value="QHU14738.1"/>
    <property type="molecule type" value="Genomic_DNA"/>
</dbReference>
<dbReference type="PROSITE" id="PS50089">
    <property type="entry name" value="ZF_RING_2"/>
    <property type="match status" value="1"/>
</dbReference>
<dbReference type="InterPro" id="IPR001841">
    <property type="entry name" value="Znf_RING"/>
</dbReference>
<feature type="domain" description="RING-type" evidence="1">
    <location>
        <begin position="105"/>
        <end position="150"/>
    </location>
</feature>
<protein>
    <recommendedName>
        <fullName evidence="1">RING-type domain-containing protein</fullName>
    </recommendedName>
</protein>
<organism evidence="2">
    <name type="scientific">viral metagenome</name>
    <dbReference type="NCBI Taxonomy" id="1070528"/>
    <lineage>
        <taxon>unclassified sequences</taxon>
        <taxon>metagenomes</taxon>
        <taxon>organismal metagenomes</taxon>
    </lineage>
</organism>
<proteinExistence type="predicted"/>
<reference evidence="2" key="1">
    <citation type="journal article" date="2020" name="Nature">
        <title>Giant virus diversity and host interactions through global metagenomics.</title>
        <authorList>
            <person name="Schulz F."/>
            <person name="Roux S."/>
            <person name="Paez-Espino D."/>
            <person name="Jungbluth S."/>
            <person name="Walsh D.A."/>
            <person name="Denef V.J."/>
            <person name="McMahon K.D."/>
            <person name="Konstantinidis K.T."/>
            <person name="Eloe-Fadrosh E.A."/>
            <person name="Kyrpides N.C."/>
            <person name="Woyke T."/>
        </authorList>
    </citation>
    <scope>NUCLEOTIDE SEQUENCE</scope>
    <source>
        <strain evidence="2">GVMAG-S-1102113-126</strain>
    </source>
</reference>
<dbReference type="InterPro" id="IPR013083">
    <property type="entry name" value="Znf_RING/FYVE/PHD"/>
</dbReference>
<evidence type="ECO:0000313" key="2">
    <source>
        <dbReference type="EMBL" id="QHU14738.1"/>
    </source>
</evidence>
<dbReference type="Gene3D" id="3.30.40.10">
    <property type="entry name" value="Zinc/RING finger domain, C3HC4 (zinc finger)"/>
    <property type="match status" value="1"/>
</dbReference>
<name>A0A6C0KEI9_9ZZZZ</name>
<dbReference type="AlphaFoldDB" id="A0A6C0KEI9"/>
<sequence>MTIQVNFGNPSKFSMFGKSLSVKEAYDLYARGLAFKFTNGRHLLFGGTFSNKSQLTNKFGAPGMSPAKRYKKLVELRSRLARQATRIQSKVRGDITRKANPISTCPVCLESKFTKKLCQPWECQGVAHSVCPDCSQSIAKSETRRCPMCRAPPIKNESTIPTRYRDQDFETDDTSYPVYTPTQLSRMNDEDRAFAMRLRRNRYSRHMFLVP</sequence>
<dbReference type="SUPFAM" id="SSF57850">
    <property type="entry name" value="RING/U-box"/>
    <property type="match status" value="1"/>
</dbReference>